<accession>A0AC35UHB9</accession>
<proteinExistence type="predicted"/>
<organism evidence="1 2">
    <name type="scientific">Rhabditophanes sp. KR3021</name>
    <dbReference type="NCBI Taxonomy" id="114890"/>
    <lineage>
        <taxon>Eukaryota</taxon>
        <taxon>Metazoa</taxon>
        <taxon>Ecdysozoa</taxon>
        <taxon>Nematoda</taxon>
        <taxon>Chromadorea</taxon>
        <taxon>Rhabditida</taxon>
        <taxon>Tylenchina</taxon>
        <taxon>Panagrolaimomorpha</taxon>
        <taxon>Strongyloidoidea</taxon>
        <taxon>Alloionematidae</taxon>
        <taxon>Rhabditophanes</taxon>
    </lineage>
</organism>
<evidence type="ECO:0000313" key="1">
    <source>
        <dbReference type="Proteomes" id="UP000095286"/>
    </source>
</evidence>
<name>A0AC35UHB9_9BILA</name>
<dbReference type="WBParaSite" id="RSKR_0001153000.1">
    <property type="protein sequence ID" value="RSKR_0001153000.1"/>
    <property type="gene ID" value="RSKR_0001153000"/>
</dbReference>
<reference evidence="2" key="1">
    <citation type="submission" date="2016-11" db="UniProtKB">
        <authorList>
            <consortium name="WormBaseParasite"/>
        </authorList>
    </citation>
    <scope>IDENTIFICATION</scope>
    <source>
        <strain evidence="2">KR3021</strain>
    </source>
</reference>
<protein>
    <submittedName>
        <fullName evidence="2">Bifunctional lysine-specific demethylase and histidyl-hydroxylase</fullName>
    </submittedName>
</protein>
<sequence>MVKRKNGSPGHKNDKKKKRIMISSEKNAPVKAIIPKLEKEAALGAEDDDIIELKREDAIEMSEDEYDNEDSFFKTSFEGDSEDGEEEPEDGISLDGLEAEDDDDLMQDPAILTDSIYQENNEEDEGESGDEHVHGGNCCSSSKVDSVLTDIKVFEQTLFKDNGFFEYQCSLSEPPVNWVKMPFSQKLDSVTEGQNAFEWMIKGIPVSDFLTEMYGKKCVHVKRSNQYYYGSFFSTDSFMKMLDSNTCEFGKNINFATYVDGVRKTPNGKGRVTSNDAKKALKSKMSIQCINPQSFNQNIWYLCDILQEYFQCFVGANNYITPFGSSGFSPHHDEIEGFLLQLEGRKFWRVWAPSDADSMFPIYSSENFNEEQMKDRKPVFSGWLEQGL</sequence>
<evidence type="ECO:0000313" key="2">
    <source>
        <dbReference type="WBParaSite" id="RSKR_0001153000.1"/>
    </source>
</evidence>
<dbReference type="Proteomes" id="UP000095286">
    <property type="component" value="Unplaced"/>
</dbReference>